<dbReference type="InterPro" id="IPR005548">
    <property type="entry name" value="Cell_div_FtsQ/DivIB_C"/>
</dbReference>
<dbReference type="GO" id="GO:0043093">
    <property type="term" value="P:FtsZ-dependent cytokinesis"/>
    <property type="evidence" value="ECO:0007669"/>
    <property type="project" value="UniProtKB-UniRule"/>
</dbReference>
<keyword evidence="4 7" id="KW-0812">Transmembrane</keyword>
<dbReference type="PANTHER" id="PTHR35851">
    <property type="entry name" value="CELL DIVISION PROTEIN FTSQ"/>
    <property type="match status" value="1"/>
</dbReference>
<evidence type="ECO:0000256" key="7">
    <source>
        <dbReference type="HAMAP-Rule" id="MF_00911"/>
    </source>
</evidence>
<feature type="compositionally biased region" description="Low complexity" evidence="8">
    <location>
        <begin position="1"/>
        <end position="17"/>
    </location>
</feature>
<accession>A0A2U2CBJ2</accession>
<name>A0A2U2CBJ2_9RHOB</name>
<sequence length="304" mass="33408">MGAQAAEAAPANAAQTQRSFDPSPSRLAYRLNRLWLTPLVRSFVCIGLPLLLIAATIGGWVSKPENRDWAATQIATATDWFQNQPMFRVSSLEVLSRSPEVAEGVERLMGLSFPVSSWDLDLSDLRTEAEALDAVERAWLQIRSDGVLEVRIVERVPAMVWRHGHELYLVDETGHRVARVASRGTRADLPLIVGPGAPDAIAEAAELWAAAAPIRQRVRGLVRVGERRWDLVLDRGQRVLLPAVGAVAALDRVVAMTENSVQQLLSRDLVSVDMRTPSRPTLRLAEPALEQLTNTALNTGANRR</sequence>
<feature type="transmembrane region" description="Helical" evidence="7">
    <location>
        <begin position="39"/>
        <end position="61"/>
    </location>
</feature>
<keyword evidence="11" id="KW-1185">Reference proteome</keyword>
<evidence type="ECO:0000256" key="1">
    <source>
        <dbReference type="ARBA" id="ARBA00022475"/>
    </source>
</evidence>
<dbReference type="OrthoDB" id="9783091at2"/>
<dbReference type="AlphaFoldDB" id="A0A2U2CBJ2"/>
<keyword evidence="2 7" id="KW-0997">Cell inner membrane</keyword>
<keyword evidence="5 7" id="KW-1133">Transmembrane helix</keyword>
<dbReference type="Gene3D" id="3.40.50.11690">
    <property type="entry name" value="Cell division protein FtsQ/DivIB"/>
    <property type="match status" value="1"/>
</dbReference>
<evidence type="ECO:0000259" key="9">
    <source>
        <dbReference type="Pfam" id="PF03799"/>
    </source>
</evidence>
<dbReference type="GO" id="GO:0090529">
    <property type="term" value="P:cell septum assembly"/>
    <property type="evidence" value="ECO:0007669"/>
    <property type="project" value="InterPro"/>
</dbReference>
<keyword evidence="7" id="KW-0472">Membrane</keyword>
<evidence type="ECO:0000256" key="6">
    <source>
        <dbReference type="ARBA" id="ARBA00023306"/>
    </source>
</evidence>
<dbReference type="HAMAP" id="MF_00911">
    <property type="entry name" value="FtsQ_subfam"/>
    <property type="match status" value="1"/>
</dbReference>
<comment type="similarity">
    <text evidence="7">Belongs to the FtsQ/DivIB family. FtsQ subfamily.</text>
</comment>
<dbReference type="InterPro" id="IPR026579">
    <property type="entry name" value="FtsQ"/>
</dbReference>
<evidence type="ECO:0000256" key="3">
    <source>
        <dbReference type="ARBA" id="ARBA00022618"/>
    </source>
</evidence>
<evidence type="ECO:0000256" key="5">
    <source>
        <dbReference type="ARBA" id="ARBA00022989"/>
    </source>
</evidence>
<keyword evidence="1 7" id="KW-1003">Cell membrane</keyword>
<keyword evidence="6 7" id="KW-0131">Cell cycle</keyword>
<proteinExistence type="inferred from homology"/>
<dbReference type="PANTHER" id="PTHR35851:SF1">
    <property type="entry name" value="CELL DIVISION PROTEIN FTSQ"/>
    <property type="match status" value="1"/>
</dbReference>
<dbReference type="Pfam" id="PF03799">
    <property type="entry name" value="FtsQ_DivIB_C"/>
    <property type="match status" value="1"/>
</dbReference>
<reference evidence="10 11" key="1">
    <citation type="submission" date="2018-05" db="EMBL/GenBank/DDBJ databases">
        <title>Pararhodobacter marina sp. nov., isolated from deep-sea water of the Indian Ocean.</title>
        <authorList>
            <person name="Lai Q.Sr."/>
            <person name="Liu X."/>
            <person name="Shao Z."/>
        </authorList>
    </citation>
    <scope>NUCLEOTIDE SEQUENCE [LARGE SCALE GENOMIC DNA]</scope>
    <source>
        <strain evidence="10 11">CIC4N-9</strain>
    </source>
</reference>
<dbReference type="GO" id="GO:0032153">
    <property type="term" value="C:cell division site"/>
    <property type="evidence" value="ECO:0007669"/>
    <property type="project" value="UniProtKB-UniRule"/>
</dbReference>
<dbReference type="InterPro" id="IPR045335">
    <property type="entry name" value="FtsQ_C_sf"/>
</dbReference>
<comment type="caution">
    <text evidence="10">The sequence shown here is derived from an EMBL/GenBank/DDBJ whole genome shotgun (WGS) entry which is preliminary data.</text>
</comment>
<organism evidence="10 11">
    <name type="scientific">Pararhodobacter marinus</name>
    <dbReference type="NCBI Taxonomy" id="2184063"/>
    <lineage>
        <taxon>Bacteria</taxon>
        <taxon>Pseudomonadati</taxon>
        <taxon>Pseudomonadota</taxon>
        <taxon>Alphaproteobacteria</taxon>
        <taxon>Rhodobacterales</taxon>
        <taxon>Paracoccaceae</taxon>
        <taxon>Pararhodobacter</taxon>
    </lineage>
</organism>
<dbReference type="Proteomes" id="UP000244940">
    <property type="component" value="Unassembled WGS sequence"/>
</dbReference>
<evidence type="ECO:0000256" key="4">
    <source>
        <dbReference type="ARBA" id="ARBA00022692"/>
    </source>
</evidence>
<gene>
    <name evidence="7" type="primary">ftsQ</name>
    <name evidence="10" type="ORF">C4N9_09870</name>
</gene>
<evidence type="ECO:0000313" key="10">
    <source>
        <dbReference type="EMBL" id="PWE29232.1"/>
    </source>
</evidence>
<evidence type="ECO:0000256" key="8">
    <source>
        <dbReference type="SAM" id="MobiDB-lite"/>
    </source>
</evidence>
<keyword evidence="3 7" id="KW-0132">Cell division</keyword>
<dbReference type="EMBL" id="QEYD01000005">
    <property type="protein sequence ID" value="PWE29232.1"/>
    <property type="molecule type" value="Genomic_DNA"/>
</dbReference>
<protein>
    <recommendedName>
        <fullName evidence="7">Cell division protein FtsQ</fullName>
    </recommendedName>
</protein>
<comment type="subcellular location">
    <subcellularLocation>
        <location evidence="7">Cell inner membrane</location>
        <topology evidence="7">Single-pass type II membrane protein</topology>
    </subcellularLocation>
    <text evidence="7">Localizes to the division septum.</text>
</comment>
<evidence type="ECO:0000256" key="2">
    <source>
        <dbReference type="ARBA" id="ARBA00022519"/>
    </source>
</evidence>
<feature type="region of interest" description="Disordered" evidence="8">
    <location>
        <begin position="1"/>
        <end position="21"/>
    </location>
</feature>
<dbReference type="GO" id="GO:0005886">
    <property type="term" value="C:plasma membrane"/>
    <property type="evidence" value="ECO:0007669"/>
    <property type="project" value="UniProtKB-SubCell"/>
</dbReference>
<comment type="function">
    <text evidence="7">Essential cell division protein.</text>
</comment>
<evidence type="ECO:0000313" key="11">
    <source>
        <dbReference type="Proteomes" id="UP000244940"/>
    </source>
</evidence>
<feature type="domain" description="Cell division protein FtsQ/DivIB C-terminal" evidence="9">
    <location>
        <begin position="160"/>
        <end position="275"/>
    </location>
</feature>